<dbReference type="RefSeq" id="WP_378139830.1">
    <property type="nucleotide sequence ID" value="NZ_JBHSMI010000067.1"/>
</dbReference>
<name>A0ABW0I223_9BACL</name>
<dbReference type="InterPro" id="IPR014030">
    <property type="entry name" value="Ketoacyl_synth_N"/>
</dbReference>
<evidence type="ECO:0000259" key="4">
    <source>
        <dbReference type="PROSITE" id="PS52004"/>
    </source>
</evidence>
<dbReference type="Pfam" id="PF00109">
    <property type="entry name" value="ketoacyl-synt"/>
    <property type="match status" value="1"/>
</dbReference>
<dbReference type="InterPro" id="IPR016039">
    <property type="entry name" value="Thiolase-like"/>
</dbReference>
<dbReference type="PANTHER" id="PTHR11712:SF336">
    <property type="entry name" value="3-OXOACYL-[ACYL-CARRIER-PROTEIN] SYNTHASE, MITOCHONDRIAL"/>
    <property type="match status" value="1"/>
</dbReference>
<dbReference type="InterPro" id="IPR014031">
    <property type="entry name" value="Ketoacyl_synth_C"/>
</dbReference>
<dbReference type="EMBL" id="JBHSMI010000067">
    <property type="protein sequence ID" value="MFC5407293.1"/>
    <property type="molecule type" value="Genomic_DNA"/>
</dbReference>
<dbReference type="InterPro" id="IPR000794">
    <property type="entry name" value="Beta-ketoacyl_synthase"/>
</dbReference>
<evidence type="ECO:0000256" key="1">
    <source>
        <dbReference type="ARBA" id="ARBA00008467"/>
    </source>
</evidence>
<proteinExistence type="inferred from homology"/>
<accession>A0ABW0I223</accession>
<sequence length="404" mass="42557">MDDQEEIVITGIGVITSIGSTLDETWDKLLAGISGARTIRTFDVSGHQHQIGCEVEDFEHLSLIGRPGGRATGLLLPVVEDALYNARLIDREWDDRIAGISVGTTMGEISPYEDAMLGRGISARGGPSVLADHAGEWFSLNGPSWTITNACAAGNMAIARAVEELRLGRADVMIAAGVDAMSWIAFTGFASLRAMAPDVCRPFDLERKGLLLGEGAAALILERKRDAVARGVKPRAIISGYGLSADAHHITQPDPKAAGSIKAMRKALAMAKLDPEQIGYVSAHGTGTPANDRMECVAMAEVFGEEIRTSSIKGHIGHTLGAASAIEAAVCVKALETGILPPTLHLRTKDPSCAVAVIANEPVSVNVDHMMSNAYAFGGINTSIILSRIGSVPLGSVQERGTFV</sequence>
<keyword evidence="2 3" id="KW-0808">Transferase</keyword>
<dbReference type="InterPro" id="IPR020841">
    <property type="entry name" value="PKS_Beta-ketoAc_synthase_dom"/>
</dbReference>
<keyword evidence="6" id="KW-1185">Reference proteome</keyword>
<dbReference type="InterPro" id="IPR018201">
    <property type="entry name" value="Ketoacyl_synth_AS"/>
</dbReference>
<comment type="caution">
    <text evidence="5">The sequence shown here is derived from an EMBL/GenBank/DDBJ whole genome shotgun (WGS) entry which is preliminary data.</text>
</comment>
<dbReference type="CDD" id="cd00834">
    <property type="entry name" value="KAS_I_II"/>
    <property type="match status" value="1"/>
</dbReference>
<gene>
    <name evidence="5" type="ORF">ACFPOF_31575</name>
</gene>
<evidence type="ECO:0000313" key="6">
    <source>
        <dbReference type="Proteomes" id="UP001596113"/>
    </source>
</evidence>
<dbReference type="Pfam" id="PF02801">
    <property type="entry name" value="Ketoacyl-synt_C"/>
    <property type="match status" value="1"/>
</dbReference>
<evidence type="ECO:0000256" key="2">
    <source>
        <dbReference type="ARBA" id="ARBA00022679"/>
    </source>
</evidence>
<dbReference type="PANTHER" id="PTHR11712">
    <property type="entry name" value="POLYKETIDE SYNTHASE-RELATED"/>
    <property type="match status" value="1"/>
</dbReference>
<dbReference type="SUPFAM" id="SSF53901">
    <property type="entry name" value="Thiolase-like"/>
    <property type="match status" value="2"/>
</dbReference>
<dbReference type="Proteomes" id="UP001596113">
    <property type="component" value="Unassembled WGS sequence"/>
</dbReference>
<evidence type="ECO:0000256" key="3">
    <source>
        <dbReference type="RuleBase" id="RU003694"/>
    </source>
</evidence>
<dbReference type="Gene3D" id="3.40.47.10">
    <property type="match status" value="1"/>
</dbReference>
<dbReference type="SMART" id="SM00825">
    <property type="entry name" value="PKS_KS"/>
    <property type="match status" value="1"/>
</dbReference>
<organism evidence="5 6">
    <name type="scientific">Cohnella soli</name>
    <dbReference type="NCBI Taxonomy" id="425005"/>
    <lineage>
        <taxon>Bacteria</taxon>
        <taxon>Bacillati</taxon>
        <taxon>Bacillota</taxon>
        <taxon>Bacilli</taxon>
        <taxon>Bacillales</taxon>
        <taxon>Paenibacillaceae</taxon>
        <taxon>Cohnella</taxon>
    </lineage>
</organism>
<evidence type="ECO:0000313" key="5">
    <source>
        <dbReference type="EMBL" id="MFC5407293.1"/>
    </source>
</evidence>
<protein>
    <submittedName>
        <fullName evidence="5">Beta-ketoacyl-[acyl-carrier-protein] synthase family protein</fullName>
    </submittedName>
</protein>
<dbReference type="PROSITE" id="PS00606">
    <property type="entry name" value="KS3_1"/>
    <property type="match status" value="1"/>
</dbReference>
<feature type="domain" description="Ketosynthase family 3 (KS3)" evidence="4">
    <location>
        <begin position="4"/>
        <end position="388"/>
    </location>
</feature>
<reference evidence="6" key="1">
    <citation type="journal article" date="2019" name="Int. J. Syst. Evol. Microbiol.">
        <title>The Global Catalogue of Microorganisms (GCM) 10K type strain sequencing project: providing services to taxonomists for standard genome sequencing and annotation.</title>
        <authorList>
            <consortium name="The Broad Institute Genomics Platform"/>
            <consortium name="The Broad Institute Genome Sequencing Center for Infectious Disease"/>
            <person name="Wu L."/>
            <person name="Ma J."/>
        </authorList>
    </citation>
    <scope>NUCLEOTIDE SEQUENCE [LARGE SCALE GENOMIC DNA]</scope>
    <source>
        <strain evidence="6">CGMCC 1.18575</strain>
    </source>
</reference>
<dbReference type="PROSITE" id="PS52004">
    <property type="entry name" value="KS3_2"/>
    <property type="match status" value="1"/>
</dbReference>
<comment type="similarity">
    <text evidence="1 3">Belongs to the thiolase-like superfamily. Beta-ketoacyl-ACP synthases family.</text>
</comment>